<dbReference type="Proteomes" id="UP000327468">
    <property type="component" value="Chromosome 10"/>
</dbReference>
<evidence type="ECO:0000313" key="2">
    <source>
        <dbReference type="Proteomes" id="UP000327468"/>
    </source>
</evidence>
<accession>A0A5N5N4A9</accession>
<evidence type="ECO:0000313" key="1">
    <source>
        <dbReference type="EMBL" id="KAB5562217.1"/>
    </source>
</evidence>
<proteinExistence type="predicted"/>
<dbReference type="EMBL" id="VFJC01000011">
    <property type="protein sequence ID" value="KAB5562217.1"/>
    <property type="molecule type" value="Genomic_DNA"/>
</dbReference>
<organism evidence="1 2">
    <name type="scientific">Pangasianodon hypophthalmus</name>
    <name type="common">Striped catfish</name>
    <name type="synonym">Helicophagus hypophthalmus</name>
    <dbReference type="NCBI Taxonomy" id="310915"/>
    <lineage>
        <taxon>Eukaryota</taxon>
        <taxon>Metazoa</taxon>
        <taxon>Chordata</taxon>
        <taxon>Craniata</taxon>
        <taxon>Vertebrata</taxon>
        <taxon>Euteleostomi</taxon>
        <taxon>Actinopterygii</taxon>
        <taxon>Neopterygii</taxon>
        <taxon>Teleostei</taxon>
        <taxon>Ostariophysi</taxon>
        <taxon>Siluriformes</taxon>
        <taxon>Pangasiidae</taxon>
        <taxon>Pangasianodon</taxon>
    </lineage>
</organism>
<gene>
    <name evidence="1" type="ORF">PHYPO_G00015410</name>
</gene>
<keyword evidence="2" id="KW-1185">Reference proteome</keyword>
<protein>
    <submittedName>
        <fullName evidence="1">Uncharacterized protein</fullName>
    </submittedName>
</protein>
<comment type="caution">
    <text evidence="1">The sequence shown here is derived from an EMBL/GenBank/DDBJ whole genome shotgun (WGS) entry which is preliminary data.</text>
</comment>
<name>A0A5N5N4A9_PANHP</name>
<dbReference type="AlphaFoldDB" id="A0A5N5N4A9"/>
<sequence>MFLTVKAVKKQAACSCTLLETQCLTCWLAAFSRVIVSTALSSSSEQLQIPFREDLLHLSLLRDQALKAKHKDERGIKTNVTVLGSYVPLYSSKTTYPKTLLPPDEPFRAASAYLISPEILYLPQITLNI</sequence>
<reference evidence="1 2" key="1">
    <citation type="submission" date="2019-06" db="EMBL/GenBank/DDBJ databases">
        <title>A chromosome-scale genome assembly of the striped catfish, Pangasianodon hypophthalmus.</title>
        <authorList>
            <person name="Wen M."/>
            <person name="Zahm M."/>
            <person name="Roques C."/>
            <person name="Cabau C."/>
            <person name="Klopp C."/>
            <person name="Donnadieu C."/>
            <person name="Jouanno E."/>
            <person name="Avarre J.-C."/>
            <person name="Campet M."/>
            <person name="Ha T.T.T."/>
            <person name="Dugue R."/>
            <person name="Lampietro C."/>
            <person name="Louis A."/>
            <person name="Herpin A."/>
            <person name="Echchiki A."/>
            <person name="Berthelot C."/>
            <person name="Parey E."/>
            <person name="Roest-Crollius H."/>
            <person name="Braasch I."/>
            <person name="Postlethwait J."/>
            <person name="Bobe J."/>
            <person name="Montfort J."/>
            <person name="Bouchez O."/>
            <person name="Begum T."/>
            <person name="Schartl M."/>
            <person name="Guiguen Y."/>
        </authorList>
    </citation>
    <scope>NUCLEOTIDE SEQUENCE [LARGE SCALE GENOMIC DNA]</scope>
    <source>
        <strain evidence="1 2">Indonesia</strain>
        <tissue evidence="1">Blood</tissue>
    </source>
</reference>